<dbReference type="AlphaFoldDB" id="A0A7G5H3C6"/>
<keyword evidence="3" id="KW-1185">Reference proteome</keyword>
<proteinExistence type="predicted"/>
<dbReference type="EMBL" id="CP059732">
    <property type="protein sequence ID" value="QMW05618.1"/>
    <property type="molecule type" value="Genomic_DNA"/>
</dbReference>
<sequence length="165" mass="18700">MNKLSRTQLDQITQQFQRTGPHQALEAELLDHIASLIEQRMDQGQTFAVASEQVMQQANSRVIAQLKQVYHQELGPKHLLGMPKTSRARLRMKRRPATRPFQFMQLSSILTFLLLIGFLIVVSRPLAIPMAAFRTAWGAAGLAGILFLRGWLTNKLRKSKRPLTA</sequence>
<dbReference type="RefSeq" id="WP_182462999.1">
    <property type="nucleotide sequence ID" value="NZ_CP059732.1"/>
</dbReference>
<reference evidence="2 3" key="1">
    <citation type="submission" date="2020-07" db="EMBL/GenBank/DDBJ databases">
        <title>Spirosoma foliorum sp. nov., isolated from the leaves on the Nejang mountain Korea, Republic of.</title>
        <authorList>
            <person name="Ho H."/>
            <person name="Lee Y.-J."/>
            <person name="Nurcahyanto D.-A."/>
            <person name="Kim S.-G."/>
        </authorList>
    </citation>
    <scope>NUCLEOTIDE SEQUENCE [LARGE SCALE GENOMIC DNA]</scope>
    <source>
        <strain evidence="2 3">PL0136</strain>
    </source>
</reference>
<keyword evidence="1" id="KW-1133">Transmembrane helix</keyword>
<name>A0A7G5H3C6_9BACT</name>
<keyword evidence="1" id="KW-0472">Membrane</keyword>
<keyword evidence="1" id="KW-0812">Transmembrane</keyword>
<evidence type="ECO:0000313" key="2">
    <source>
        <dbReference type="EMBL" id="QMW05618.1"/>
    </source>
</evidence>
<evidence type="ECO:0000256" key="1">
    <source>
        <dbReference type="SAM" id="Phobius"/>
    </source>
</evidence>
<gene>
    <name evidence="2" type="ORF">H3H32_12370</name>
</gene>
<dbReference type="Proteomes" id="UP000515369">
    <property type="component" value="Chromosome"/>
</dbReference>
<organism evidence="2 3">
    <name type="scientific">Spirosoma foliorum</name>
    <dbReference type="NCBI Taxonomy" id="2710596"/>
    <lineage>
        <taxon>Bacteria</taxon>
        <taxon>Pseudomonadati</taxon>
        <taxon>Bacteroidota</taxon>
        <taxon>Cytophagia</taxon>
        <taxon>Cytophagales</taxon>
        <taxon>Cytophagaceae</taxon>
        <taxon>Spirosoma</taxon>
    </lineage>
</organism>
<dbReference type="KEGG" id="sfol:H3H32_12370"/>
<accession>A0A7G5H3C6</accession>
<feature type="transmembrane region" description="Helical" evidence="1">
    <location>
        <begin position="101"/>
        <end position="123"/>
    </location>
</feature>
<evidence type="ECO:0000313" key="3">
    <source>
        <dbReference type="Proteomes" id="UP000515369"/>
    </source>
</evidence>
<feature type="transmembrane region" description="Helical" evidence="1">
    <location>
        <begin position="135"/>
        <end position="152"/>
    </location>
</feature>
<protein>
    <submittedName>
        <fullName evidence="2">Uncharacterized protein</fullName>
    </submittedName>
</protein>